<feature type="domain" description="YknX-like beta-barrel" evidence="6">
    <location>
        <begin position="183"/>
        <end position="257"/>
    </location>
</feature>
<keyword evidence="4" id="KW-1133">Transmembrane helix</keyword>
<dbReference type="Gene3D" id="2.40.50.100">
    <property type="match status" value="1"/>
</dbReference>
<feature type="transmembrane region" description="Helical" evidence="4">
    <location>
        <begin position="5"/>
        <end position="22"/>
    </location>
</feature>
<evidence type="ECO:0000256" key="4">
    <source>
        <dbReference type="SAM" id="Phobius"/>
    </source>
</evidence>
<accession>A0A4R8H0T9</accession>
<evidence type="ECO:0000256" key="3">
    <source>
        <dbReference type="SAM" id="MobiDB-lite"/>
    </source>
</evidence>
<protein>
    <submittedName>
        <fullName evidence="7">RND family efflux transporter MFP subunit</fullName>
    </submittedName>
</protein>
<dbReference type="SUPFAM" id="SSF111369">
    <property type="entry name" value="HlyD-like secretion proteins"/>
    <property type="match status" value="1"/>
</dbReference>
<dbReference type="Pfam" id="PF25990">
    <property type="entry name" value="Beta-barrel_YknX"/>
    <property type="match status" value="1"/>
</dbReference>
<evidence type="ECO:0000259" key="5">
    <source>
        <dbReference type="Pfam" id="PF25917"/>
    </source>
</evidence>
<dbReference type="STRING" id="926561.GCA_000379025_01681"/>
<name>A0A4R8H0T9_9FIRM</name>
<gene>
    <name evidence="7" type="ORF">C7959_10314</name>
</gene>
<feature type="compositionally biased region" description="Gly residues" evidence="3">
    <location>
        <begin position="335"/>
        <end position="350"/>
    </location>
</feature>
<dbReference type="Gene3D" id="2.40.30.170">
    <property type="match status" value="1"/>
</dbReference>
<dbReference type="InterPro" id="IPR006143">
    <property type="entry name" value="RND_pump_MFP"/>
</dbReference>
<keyword evidence="4" id="KW-0472">Membrane</keyword>
<dbReference type="EMBL" id="SOEG01000003">
    <property type="protein sequence ID" value="TDX53162.1"/>
    <property type="molecule type" value="Genomic_DNA"/>
</dbReference>
<dbReference type="AlphaFoldDB" id="A0A4R8H0T9"/>
<dbReference type="GO" id="GO:1990281">
    <property type="term" value="C:efflux pump complex"/>
    <property type="evidence" value="ECO:0007669"/>
    <property type="project" value="TreeGrafter"/>
</dbReference>
<keyword evidence="4" id="KW-0812">Transmembrane</keyword>
<comment type="similarity">
    <text evidence="1">Belongs to the membrane fusion protein (MFP) (TC 8.A.1) family.</text>
</comment>
<keyword evidence="2" id="KW-0175">Coiled coil</keyword>
<dbReference type="RefSeq" id="WP_134114748.1">
    <property type="nucleotide sequence ID" value="NZ_SOEG01000003.1"/>
</dbReference>
<dbReference type="Pfam" id="PF25917">
    <property type="entry name" value="BSH_RND"/>
    <property type="match status" value="1"/>
</dbReference>
<dbReference type="Gene3D" id="2.40.420.20">
    <property type="match status" value="1"/>
</dbReference>
<dbReference type="GO" id="GO:0015562">
    <property type="term" value="F:efflux transmembrane transporter activity"/>
    <property type="evidence" value="ECO:0007669"/>
    <property type="project" value="TreeGrafter"/>
</dbReference>
<dbReference type="Proteomes" id="UP000295832">
    <property type="component" value="Unassembled WGS sequence"/>
</dbReference>
<evidence type="ECO:0000256" key="1">
    <source>
        <dbReference type="ARBA" id="ARBA00009477"/>
    </source>
</evidence>
<dbReference type="InterPro" id="IPR058625">
    <property type="entry name" value="MdtA-like_BSH"/>
</dbReference>
<feature type="domain" description="Multidrug resistance protein MdtA-like barrel-sandwich hybrid" evidence="5">
    <location>
        <begin position="78"/>
        <end position="177"/>
    </location>
</feature>
<dbReference type="PANTHER" id="PTHR30469">
    <property type="entry name" value="MULTIDRUG RESISTANCE PROTEIN MDTA"/>
    <property type="match status" value="1"/>
</dbReference>
<evidence type="ECO:0000259" key="6">
    <source>
        <dbReference type="Pfam" id="PF25990"/>
    </source>
</evidence>
<dbReference type="InterPro" id="IPR058636">
    <property type="entry name" value="Beta-barrel_YknX"/>
</dbReference>
<organism evidence="7 8">
    <name type="scientific">Orenia marismortui</name>
    <dbReference type="NCBI Taxonomy" id="46469"/>
    <lineage>
        <taxon>Bacteria</taxon>
        <taxon>Bacillati</taxon>
        <taxon>Bacillota</taxon>
        <taxon>Clostridia</taxon>
        <taxon>Halanaerobiales</taxon>
        <taxon>Halobacteroidaceae</taxon>
        <taxon>Orenia</taxon>
    </lineage>
</organism>
<feature type="coiled-coil region" evidence="2">
    <location>
        <begin position="122"/>
        <end position="149"/>
    </location>
</feature>
<evidence type="ECO:0000313" key="8">
    <source>
        <dbReference type="Proteomes" id="UP000295832"/>
    </source>
</evidence>
<keyword evidence="8" id="KW-1185">Reference proteome</keyword>
<evidence type="ECO:0000313" key="7">
    <source>
        <dbReference type="EMBL" id="TDX53162.1"/>
    </source>
</evidence>
<reference evidence="7 8" key="1">
    <citation type="submission" date="2019-03" db="EMBL/GenBank/DDBJ databases">
        <title>Subsurface microbial communities from deep shales in Ohio and West Virginia, USA.</title>
        <authorList>
            <person name="Wrighton K."/>
        </authorList>
    </citation>
    <scope>NUCLEOTIDE SEQUENCE [LARGE SCALE GENOMIC DNA]</scope>
    <source>
        <strain evidence="7 8">MSL 6dP</strain>
    </source>
</reference>
<comment type="caution">
    <text evidence="7">The sequence shown here is derived from an EMBL/GenBank/DDBJ whole genome shotgun (WGS) entry which is preliminary data.</text>
</comment>
<sequence length="350" mass="37809">MKRSISIILIVILIGGIGLFFWQKNSADKAVTSTQGSRRRNMTITVNKSSLEETISGSGYVKPIEENSLSFASRGATGGEIEVIKVQEGDRVEKGQLLAEIDSDDERLDYLSAKNNYEQTLISGSKTEIEEAKLKLEIAKKSLAGTKLKAPFTGIITEVAVEEGDYVESNDTVVQVIDNSAYEVEIDIDESESRQLKLGQKARITMEALPGEELRGEVVDISAIAEEDSGVVTVPVTILIKDEIEFIKSNFSAEVEIIVSEVNNKLMIPLTAIFNEKGQTKAMKIVDGKEVPVNIKTGVSSGVYVVVLDGLVEGDEILINAHNAGTTNAQNSKQGFGGPFPPGGMGRGRK</sequence>
<proteinExistence type="inferred from homology"/>
<dbReference type="NCBIfam" id="TIGR01730">
    <property type="entry name" value="RND_mfp"/>
    <property type="match status" value="1"/>
</dbReference>
<feature type="region of interest" description="Disordered" evidence="3">
    <location>
        <begin position="328"/>
        <end position="350"/>
    </location>
</feature>
<evidence type="ECO:0000256" key="2">
    <source>
        <dbReference type="SAM" id="Coils"/>
    </source>
</evidence>